<comment type="caution">
    <text evidence="1">The sequence shown here is derived from an EMBL/GenBank/DDBJ whole genome shotgun (WGS) entry which is preliminary data.</text>
</comment>
<keyword evidence="2" id="KW-1185">Reference proteome</keyword>
<organism evidence="1 2">
    <name type="scientific">Paracoccus broussonetiae</name>
    <dbReference type="NCBI Taxonomy" id="3075834"/>
    <lineage>
        <taxon>Bacteria</taxon>
        <taxon>Pseudomonadati</taxon>
        <taxon>Pseudomonadota</taxon>
        <taxon>Alphaproteobacteria</taxon>
        <taxon>Rhodobacterales</taxon>
        <taxon>Paracoccaceae</taxon>
        <taxon>Paracoccus</taxon>
    </lineage>
</organism>
<proteinExistence type="predicted"/>
<evidence type="ECO:0000313" key="1">
    <source>
        <dbReference type="EMBL" id="MDT1061902.1"/>
    </source>
</evidence>
<reference evidence="2" key="1">
    <citation type="submission" date="2023-07" db="EMBL/GenBank/DDBJ databases">
        <title>Characterization of two Paracoccaceae strains isolated from Phycosphere and proposal of Xinfangfangia lacusdiani sp. nov.</title>
        <authorList>
            <person name="Deng Y."/>
            <person name="Zhang Y.Q."/>
        </authorList>
    </citation>
    <scope>NUCLEOTIDE SEQUENCE [LARGE SCALE GENOMIC DNA]</scope>
    <source>
        <strain evidence="2">CPCC 101403</strain>
    </source>
</reference>
<protein>
    <submittedName>
        <fullName evidence="1">Uncharacterized protein</fullName>
    </submittedName>
</protein>
<dbReference type="EMBL" id="JAVRQI010000005">
    <property type="protein sequence ID" value="MDT1061902.1"/>
    <property type="molecule type" value="Genomic_DNA"/>
</dbReference>
<sequence length="64" mass="6856">MRNRTAWNTAALVGAAMAGKLPRYDEFFPVEVEAERSTPQTAEQLEVALRALAASWGALPPAVG</sequence>
<evidence type="ECO:0000313" key="2">
    <source>
        <dbReference type="Proteomes" id="UP001251085"/>
    </source>
</evidence>
<dbReference type="Proteomes" id="UP001251085">
    <property type="component" value="Unassembled WGS sequence"/>
</dbReference>
<accession>A0ABU3ECF0</accession>
<dbReference type="RefSeq" id="WP_311758996.1">
    <property type="nucleotide sequence ID" value="NZ_JAVRQI010000005.1"/>
</dbReference>
<name>A0ABU3ECF0_9RHOB</name>
<gene>
    <name evidence="1" type="ORF">RM190_08545</name>
</gene>